<dbReference type="InterPro" id="IPR024951">
    <property type="entry name" value="Sulfurylase_cat_dom"/>
</dbReference>
<dbReference type="Pfam" id="PF01747">
    <property type="entry name" value="ATP-sulfurylase"/>
    <property type="match status" value="1"/>
</dbReference>
<dbReference type="AlphaFoldDB" id="A0A1S2LLI8"/>
<evidence type="ECO:0000256" key="6">
    <source>
        <dbReference type="ARBA" id="ARBA00037980"/>
    </source>
</evidence>
<dbReference type="Gene3D" id="3.40.50.620">
    <property type="entry name" value="HUPs"/>
    <property type="match status" value="1"/>
</dbReference>
<evidence type="ECO:0000256" key="5">
    <source>
        <dbReference type="ARBA" id="ARBA00022840"/>
    </source>
</evidence>
<evidence type="ECO:0000259" key="9">
    <source>
        <dbReference type="Pfam" id="PF01747"/>
    </source>
</evidence>
<keyword evidence="3 8" id="KW-0548">Nucleotidyltransferase</keyword>
<dbReference type="InterPro" id="IPR025980">
    <property type="entry name" value="ATP-Sase_PUA-like_dom"/>
</dbReference>
<comment type="catalytic activity">
    <reaction evidence="7 8">
        <text>sulfate + ATP + H(+) = adenosine 5'-phosphosulfate + diphosphate</text>
        <dbReference type="Rhea" id="RHEA:18133"/>
        <dbReference type="ChEBI" id="CHEBI:15378"/>
        <dbReference type="ChEBI" id="CHEBI:16189"/>
        <dbReference type="ChEBI" id="CHEBI:30616"/>
        <dbReference type="ChEBI" id="CHEBI:33019"/>
        <dbReference type="ChEBI" id="CHEBI:58243"/>
        <dbReference type="EC" id="2.7.7.4"/>
    </reaction>
</comment>
<feature type="domain" description="ATP-sulfurylase PUA-like" evidence="10">
    <location>
        <begin position="5"/>
        <end position="154"/>
    </location>
</feature>
<dbReference type="GO" id="GO:0005524">
    <property type="term" value="F:ATP binding"/>
    <property type="evidence" value="ECO:0007669"/>
    <property type="project" value="UniProtKB-KW"/>
</dbReference>
<dbReference type="InterPro" id="IPR020792">
    <property type="entry name" value="SO4_adenylyltransferase_pro"/>
</dbReference>
<evidence type="ECO:0000256" key="2">
    <source>
        <dbReference type="ARBA" id="ARBA00022679"/>
    </source>
</evidence>
<evidence type="ECO:0000256" key="8">
    <source>
        <dbReference type="HAMAP-Rule" id="MF_00066"/>
    </source>
</evidence>
<dbReference type="InterPro" id="IPR014729">
    <property type="entry name" value="Rossmann-like_a/b/a_fold"/>
</dbReference>
<organism evidence="11 12">
    <name type="scientific">Anaerobacillus alkalilacustris</name>
    <dbReference type="NCBI Taxonomy" id="393763"/>
    <lineage>
        <taxon>Bacteria</taxon>
        <taxon>Bacillati</taxon>
        <taxon>Bacillota</taxon>
        <taxon>Bacilli</taxon>
        <taxon>Bacillales</taxon>
        <taxon>Bacillaceae</taxon>
        <taxon>Anaerobacillus</taxon>
    </lineage>
</organism>
<dbReference type="PANTHER" id="PTHR43509:SF1">
    <property type="entry name" value="SULFATE ADENYLYLTRANSFERASE"/>
    <property type="match status" value="1"/>
</dbReference>
<dbReference type="GO" id="GO:0004781">
    <property type="term" value="F:sulfate adenylyltransferase (ATP) activity"/>
    <property type="evidence" value="ECO:0007669"/>
    <property type="project" value="UniProtKB-UniRule"/>
</dbReference>
<feature type="domain" description="Sulphate adenylyltransferase catalytic" evidence="9">
    <location>
        <begin position="163"/>
        <end position="372"/>
    </location>
</feature>
<evidence type="ECO:0000256" key="3">
    <source>
        <dbReference type="ARBA" id="ARBA00022695"/>
    </source>
</evidence>
<dbReference type="CDD" id="cd00517">
    <property type="entry name" value="ATPS"/>
    <property type="match status" value="1"/>
</dbReference>
<protein>
    <recommendedName>
        <fullName evidence="8">Sulfate adenylyltransferase</fullName>
        <ecNumber evidence="8">2.7.7.4</ecNumber>
    </recommendedName>
    <alternativeName>
        <fullName evidence="8">ATP-sulfurylase</fullName>
    </alternativeName>
    <alternativeName>
        <fullName evidence="8">Sulfate adenylate transferase</fullName>
        <shortName evidence="8">SAT</shortName>
    </alternativeName>
</protein>
<evidence type="ECO:0000313" key="11">
    <source>
        <dbReference type="EMBL" id="OIJ12537.1"/>
    </source>
</evidence>
<dbReference type="HAMAP" id="MF_00066">
    <property type="entry name" value="Sulf_adenylyltr"/>
    <property type="match status" value="1"/>
</dbReference>
<dbReference type="Gene3D" id="3.10.400.10">
    <property type="entry name" value="Sulfate adenylyltransferase"/>
    <property type="match status" value="1"/>
</dbReference>
<evidence type="ECO:0000256" key="7">
    <source>
        <dbReference type="ARBA" id="ARBA00049370"/>
    </source>
</evidence>
<dbReference type="RefSeq" id="WP_071310215.1">
    <property type="nucleotide sequence ID" value="NZ_MLQR01000031.1"/>
</dbReference>
<dbReference type="NCBIfam" id="NF003166">
    <property type="entry name" value="PRK04149.1"/>
    <property type="match status" value="1"/>
</dbReference>
<keyword evidence="4 8" id="KW-0547">Nucleotide-binding</keyword>
<keyword evidence="2 8" id="KW-0808">Transferase</keyword>
<sequence length="384" mass="42944">MSLSIPHGGSLVNRFNSQYEFSHIKAEVELDDFALSDLKLIANGAFSPLTGFLGKADYERVVNEMRLADGTVWSIPITLPVTKEKAEQLTIGKEVKLTVNGTVYGVLELEEVYVPNKSEEAANVYKTTDPAHPGVAKLFARPDVYIAGPITLVKKIEADRFQEFYLDPVETREKFTSLGWNTVVGFQTRNPVHRAHEYIQKSALEIVDGLFLNPLVGETKSDDIPADVRMESYQVLLENYYPQNRVFLAVFPAAMRYAGPREAIFHAMVRKNYGCTHFIVGRDHAGVGDYYGTYDAQLIFSNFTEKELGITPLFFEHSFYCKKCGNMASTKTCPHGKEDRVILSGTKVRQMLSNGEVPPPEFSRKEVVEVLINGLAGKVAQLTK</sequence>
<comment type="pathway">
    <text evidence="1 8">Sulfur metabolism; hydrogen sulfide biosynthesis; sulfite from sulfate: step 1/3.</text>
</comment>
<dbReference type="OrthoDB" id="9804504at2"/>
<gene>
    <name evidence="8" type="primary">sat</name>
    <name evidence="11" type="ORF">BKP37_14010</name>
</gene>
<evidence type="ECO:0000256" key="1">
    <source>
        <dbReference type="ARBA" id="ARBA00005048"/>
    </source>
</evidence>
<dbReference type="EC" id="2.7.7.4" evidence="8"/>
<name>A0A1S2LLI8_9BACI</name>
<dbReference type="Proteomes" id="UP000179524">
    <property type="component" value="Unassembled WGS sequence"/>
</dbReference>
<dbReference type="Pfam" id="PF14306">
    <property type="entry name" value="PUA_2"/>
    <property type="match status" value="1"/>
</dbReference>
<dbReference type="EMBL" id="MLQR01000031">
    <property type="protein sequence ID" value="OIJ12537.1"/>
    <property type="molecule type" value="Genomic_DNA"/>
</dbReference>
<comment type="similarity">
    <text evidence="6 8">Belongs to the sulfate adenylyltransferase family.</text>
</comment>
<dbReference type="GO" id="GO:0000103">
    <property type="term" value="P:sulfate assimilation"/>
    <property type="evidence" value="ECO:0007669"/>
    <property type="project" value="UniProtKB-UniRule"/>
</dbReference>
<evidence type="ECO:0000256" key="4">
    <source>
        <dbReference type="ARBA" id="ARBA00022741"/>
    </source>
</evidence>
<comment type="caution">
    <text evidence="11">The sequence shown here is derived from an EMBL/GenBank/DDBJ whole genome shotgun (WGS) entry which is preliminary data.</text>
</comment>
<reference evidence="11 12" key="1">
    <citation type="submission" date="2016-10" db="EMBL/GenBank/DDBJ databases">
        <title>Draft genome sequences of four alkaliphilic bacteria belonging to the Anaerobacillus genus.</title>
        <authorList>
            <person name="Bassil N.M."/>
            <person name="Lloyd J.R."/>
        </authorList>
    </citation>
    <scope>NUCLEOTIDE SEQUENCE [LARGE SCALE GENOMIC DNA]</scope>
    <source>
        <strain evidence="11 12">DSM 18345</strain>
    </source>
</reference>
<dbReference type="NCBIfam" id="TIGR00339">
    <property type="entry name" value="sopT"/>
    <property type="match status" value="1"/>
</dbReference>
<proteinExistence type="inferred from homology"/>
<dbReference type="InterPro" id="IPR002650">
    <property type="entry name" value="Sulphate_adenylyltransferase"/>
</dbReference>
<dbReference type="GO" id="GO:0070814">
    <property type="term" value="P:hydrogen sulfide biosynthetic process"/>
    <property type="evidence" value="ECO:0007669"/>
    <property type="project" value="UniProtKB-UniRule"/>
</dbReference>
<dbReference type="UniPathway" id="UPA00140">
    <property type="reaction ID" value="UER00204"/>
</dbReference>
<keyword evidence="5 8" id="KW-0067">ATP-binding</keyword>
<dbReference type="InterPro" id="IPR015947">
    <property type="entry name" value="PUA-like_sf"/>
</dbReference>
<dbReference type="SUPFAM" id="SSF88697">
    <property type="entry name" value="PUA domain-like"/>
    <property type="match status" value="1"/>
</dbReference>
<keyword evidence="12" id="KW-1185">Reference proteome</keyword>
<dbReference type="PANTHER" id="PTHR43509">
    <property type="match status" value="1"/>
</dbReference>
<evidence type="ECO:0000313" key="12">
    <source>
        <dbReference type="Proteomes" id="UP000179524"/>
    </source>
</evidence>
<accession>A0A1S2LLI8</accession>
<evidence type="ECO:0000259" key="10">
    <source>
        <dbReference type="Pfam" id="PF14306"/>
    </source>
</evidence>
<dbReference type="SUPFAM" id="SSF52374">
    <property type="entry name" value="Nucleotidylyl transferase"/>
    <property type="match status" value="1"/>
</dbReference>